<comment type="catalytic activity">
    <reaction evidence="1 8">
        <text>Thiol-dependent hydrolysis of ester, thioester, amide, peptide and isopeptide bonds formed by the C-terminal Gly of ubiquitin (a 76-residue protein attached to proteins as an intracellular targeting signal).</text>
        <dbReference type="EC" id="3.4.19.12"/>
    </reaction>
</comment>
<gene>
    <name evidence="10" type="ORF">SLS56_003856</name>
</gene>
<dbReference type="CDD" id="cd09616">
    <property type="entry name" value="Peptidase_C12_UCH_L1_L3"/>
    <property type="match status" value="1"/>
</dbReference>
<dbReference type="EC" id="3.4.19.12" evidence="8"/>
<evidence type="ECO:0000313" key="10">
    <source>
        <dbReference type="EMBL" id="KAL1632276.1"/>
    </source>
</evidence>
<dbReference type="PANTHER" id="PTHR10589">
    <property type="entry name" value="UBIQUITIN CARBOXYL-TERMINAL HYDROLASE"/>
    <property type="match status" value="1"/>
</dbReference>
<keyword evidence="5 8" id="KW-0378">Hydrolase</keyword>
<dbReference type="EMBL" id="JAJVDC020000032">
    <property type="protein sequence ID" value="KAL1632276.1"/>
    <property type="molecule type" value="Genomic_DNA"/>
</dbReference>
<dbReference type="InterPro" id="IPR036959">
    <property type="entry name" value="Peptidase_C12_UCH_sf"/>
</dbReference>
<dbReference type="InterPro" id="IPR038765">
    <property type="entry name" value="Papain-like_cys_pep_sf"/>
</dbReference>
<feature type="domain" description="UCH catalytic" evidence="9">
    <location>
        <begin position="16"/>
        <end position="243"/>
    </location>
</feature>
<comment type="similarity">
    <text evidence="2 7 8">Belongs to the peptidase C12 family.</text>
</comment>
<dbReference type="Gene3D" id="3.40.532.10">
    <property type="entry name" value="Peptidase C12, ubiquitin carboxyl-terminal hydrolase"/>
    <property type="match status" value="1"/>
</dbReference>
<dbReference type="SUPFAM" id="SSF54001">
    <property type="entry name" value="Cysteine proteinases"/>
    <property type="match status" value="1"/>
</dbReference>
<organism evidence="10 11">
    <name type="scientific">Neofusicoccum ribis</name>
    <dbReference type="NCBI Taxonomy" id="45134"/>
    <lineage>
        <taxon>Eukaryota</taxon>
        <taxon>Fungi</taxon>
        <taxon>Dikarya</taxon>
        <taxon>Ascomycota</taxon>
        <taxon>Pezizomycotina</taxon>
        <taxon>Dothideomycetes</taxon>
        <taxon>Dothideomycetes incertae sedis</taxon>
        <taxon>Botryosphaeriales</taxon>
        <taxon>Botryosphaeriaceae</taxon>
        <taxon>Neofusicoccum</taxon>
    </lineage>
</organism>
<evidence type="ECO:0000256" key="7">
    <source>
        <dbReference type="PROSITE-ProRule" id="PRU01393"/>
    </source>
</evidence>
<dbReference type="PANTHER" id="PTHR10589:SF17">
    <property type="entry name" value="UBIQUITIN CARBOXYL-TERMINAL HYDROLASE"/>
    <property type="match status" value="1"/>
</dbReference>
<dbReference type="Pfam" id="PF01088">
    <property type="entry name" value="Peptidase_C12"/>
    <property type="match status" value="1"/>
</dbReference>
<evidence type="ECO:0000256" key="1">
    <source>
        <dbReference type="ARBA" id="ARBA00000707"/>
    </source>
</evidence>
<evidence type="ECO:0000313" key="11">
    <source>
        <dbReference type="Proteomes" id="UP001521116"/>
    </source>
</evidence>
<evidence type="ECO:0000259" key="9">
    <source>
        <dbReference type="PROSITE" id="PS52048"/>
    </source>
</evidence>
<comment type="caution">
    <text evidence="10">The sequence shown here is derived from an EMBL/GenBank/DDBJ whole genome shotgun (WGS) entry which is preliminary data.</text>
</comment>
<evidence type="ECO:0000256" key="8">
    <source>
        <dbReference type="RuleBase" id="RU361215"/>
    </source>
</evidence>
<name>A0ABR3SYX0_9PEZI</name>
<keyword evidence="4 8" id="KW-0833">Ubl conjugation pathway</keyword>
<dbReference type="Proteomes" id="UP001521116">
    <property type="component" value="Unassembled WGS sequence"/>
</dbReference>
<dbReference type="PROSITE" id="PS52048">
    <property type="entry name" value="UCH_DOMAIN"/>
    <property type="match status" value="1"/>
</dbReference>
<accession>A0ABR3SYX0</accession>
<comment type="caution">
    <text evidence="7">Lacks conserved residue(s) required for the propagation of feature annotation.</text>
</comment>
<keyword evidence="11" id="KW-1185">Reference proteome</keyword>
<dbReference type="PRINTS" id="PR00707">
    <property type="entry name" value="UBCTHYDRLASE"/>
</dbReference>
<evidence type="ECO:0000256" key="2">
    <source>
        <dbReference type="ARBA" id="ARBA00009326"/>
    </source>
</evidence>
<reference evidence="10 11" key="1">
    <citation type="submission" date="2024-02" db="EMBL/GenBank/DDBJ databases">
        <title>De novo assembly and annotation of 12 fungi associated with fruit tree decline syndrome in Ontario, Canada.</title>
        <authorList>
            <person name="Sulman M."/>
            <person name="Ellouze W."/>
            <person name="Ilyukhin E."/>
        </authorList>
    </citation>
    <scope>NUCLEOTIDE SEQUENCE [LARGE SCALE GENOMIC DNA]</scope>
    <source>
        <strain evidence="10 11">M1-105</strain>
    </source>
</reference>
<keyword evidence="6 8" id="KW-0788">Thiol protease</keyword>
<protein>
    <recommendedName>
        <fullName evidence="8">Ubiquitin carboxyl-terminal hydrolase</fullName>
        <ecNumber evidence="8">3.4.19.12</ecNumber>
    </recommendedName>
</protein>
<evidence type="ECO:0000256" key="6">
    <source>
        <dbReference type="ARBA" id="ARBA00022807"/>
    </source>
</evidence>
<evidence type="ECO:0000256" key="5">
    <source>
        <dbReference type="ARBA" id="ARBA00022801"/>
    </source>
</evidence>
<sequence length="246" mass="26527">MSAQQSTSILVNGTKTFVPLENNPVVFSHLIRALGVSSELSFHDVYSIDEPSLLKAIPRPALALIFICPGKTYHAARDAELAALEAYDDSGEYPVMWFKQTIREACGLMGLLHAVCNGGARAYITPGSSLDEFRRAAVPLKTKERGELLYNSEALERAHAAAAQLGDTEAPALGVDANGHFICFVKGDDGHLWELCGTKGPIDRGELEEGDDALSERALRLGVRTFLEKAGDDPNFSLVALAPSEE</sequence>
<evidence type="ECO:0000256" key="3">
    <source>
        <dbReference type="ARBA" id="ARBA00022670"/>
    </source>
</evidence>
<dbReference type="InterPro" id="IPR001578">
    <property type="entry name" value="Peptidase_C12_UCH"/>
</dbReference>
<evidence type="ECO:0000256" key="4">
    <source>
        <dbReference type="ARBA" id="ARBA00022786"/>
    </source>
</evidence>
<keyword evidence="3 8" id="KW-0645">Protease</keyword>
<proteinExistence type="inferred from homology"/>